<gene>
    <name evidence="3" type="ORF">CFBP5473_11005</name>
    <name evidence="4" type="ORF">J5285_08720</name>
</gene>
<dbReference type="Proteomes" id="UP000298545">
    <property type="component" value="Chromosome circular"/>
</dbReference>
<dbReference type="OrthoDB" id="7476630at2"/>
<sequence>MSASIEDRAANAAEIAALVRLLRFIGKGPAVVSDEGSVVRVSTHAGSASRNMPQAILEQAMSRGLLGWQANEIVPTPEAASFLRRALVKERDDIFQEQHRDCEVVSVELEGEWHSARRNELSSPLQALARLKGRDGKLFFPPDILGAGERLASDFHRGHLNPRVTASWEPRLAQRVKGQKSGAQDLTDTALAARLRFTAAADAIGPELSGVAIDVCCFEKGLEIIERERQWPARSAKLMLRAALQSLHRHYAPPEPTGKRHSHHWGTEDYRPEL</sequence>
<evidence type="ECO:0000313" key="3">
    <source>
        <dbReference type="EMBL" id="QCI98382.1"/>
    </source>
</evidence>
<evidence type="ECO:0000259" key="2">
    <source>
        <dbReference type="Pfam" id="PF20057"/>
    </source>
</evidence>
<dbReference type="AlphaFoldDB" id="A0A4D7DVW3"/>
<dbReference type="EMBL" id="CP039691">
    <property type="protein sequence ID" value="QCI98382.1"/>
    <property type="molecule type" value="Genomic_DNA"/>
</dbReference>
<evidence type="ECO:0000313" key="6">
    <source>
        <dbReference type="Proteomes" id="UP000826513"/>
    </source>
</evidence>
<feature type="domain" description="DUF6456" evidence="2">
    <location>
        <begin position="117"/>
        <end position="252"/>
    </location>
</feature>
<dbReference type="KEGG" id="alf:CFBP5473_11005"/>
<accession>A0A4D7DVW3</accession>
<dbReference type="STRING" id="1367849.GCA_000518585_04677"/>
<proteinExistence type="predicted"/>
<protein>
    <recommendedName>
        <fullName evidence="2">DUF6456 domain-containing protein</fullName>
    </recommendedName>
</protein>
<dbReference type="RefSeq" id="WP_037171861.1">
    <property type="nucleotide sequence ID" value="NZ_CP039691.1"/>
</dbReference>
<evidence type="ECO:0000256" key="1">
    <source>
        <dbReference type="SAM" id="MobiDB-lite"/>
    </source>
</evidence>
<dbReference type="EMBL" id="CP072167">
    <property type="protein sequence ID" value="QYA06159.1"/>
    <property type="molecule type" value="Genomic_DNA"/>
</dbReference>
<dbReference type="Proteomes" id="UP000826513">
    <property type="component" value="Chromosome 1"/>
</dbReference>
<keyword evidence="6" id="KW-1185">Reference proteome</keyword>
<organism evidence="3 5">
    <name type="scientific">Agrobacterium larrymoorei</name>
    <dbReference type="NCBI Taxonomy" id="160699"/>
    <lineage>
        <taxon>Bacteria</taxon>
        <taxon>Pseudomonadati</taxon>
        <taxon>Pseudomonadota</taxon>
        <taxon>Alphaproteobacteria</taxon>
        <taxon>Hyphomicrobiales</taxon>
        <taxon>Rhizobiaceae</taxon>
        <taxon>Rhizobium/Agrobacterium group</taxon>
        <taxon>Agrobacterium</taxon>
    </lineage>
</organism>
<evidence type="ECO:0000313" key="4">
    <source>
        <dbReference type="EMBL" id="QYA06159.1"/>
    </source>
</evidence>
<dbReference type="InterPro" id="IPR045599">
    <property type="entry name" value="DUF6456"/>
</dbReference>
<reference evidence="4 6" key="2">
    <citation type="submission" date="2021-03" db="EMBL/GenBank/DDBJ databases">
        <title>Rapid diversification of plasmids in a genus of pathogenic and nitrogen fixing bacteria.</title>
        <authorList>
            <person name="Weisberg A.J."/>
            <person name="Miller M."/>
            <person name="Ream W."/>
            <person name="Grunwald N.J."/>
            <person name="Chang J.H."/>
        </authorList>
    </citation>
    <scope>NUCLEOTIDE SEQUENCE [LARGE SCALE GENOMIC DNA]</scope>
    <source>
        <strain evidence="4 6">AF3.44</strain>
    </source>
</reference>
<name>A0A4D7DVW3_9HYPH</name>
<reference evidence="3 5" key="1">
    <citation type="submission" date="2019-04" db="EMBL/GenBank/DDBJ databases">
        <title>Complete genome sequence of Agrobacterium larrymoorei CFBP5473.</title>
        <authorList>
            <person name="Haryono M."/>
            <person name="Chou L."/>
            <person name="Lin Y.-C."/>
            <person name="Lai E.-M."/>
            <person name="Kuo C.-H."/>
        </authorList>
    </citation>
    <scope>NUCLEOTIDE SEQUENCE [LARGE SCALE GENOMIC DNA]</scope>
    <source>
        <strain evidence="3 5">CFBP5473</strain>
    </source>
</reference>
<feature type="compositionally biased region" description="Basic and acidic residues" evidence="1">
    <location>
        <begin position="265"/>
        <end position="274"/>
    </location>
</feature>
<dbReference type="Pfam" id="PF20057">
    <property type="entry name" value="DUF6456"/>
    <property type="match status" value="1"/>
</dbReference>
<feature type="region of interest" description="Disordered" evidence="1">
    <location>
        <begin position="251"/>
        <end position="274"/>
    </location>
</feature>
<evidence type="ECO:0000313" key="5">
    <source>
        <dbReference type="Proteomes" id="UP000298545"/>
    </source>
</evidence>